<dbReference type="SUPFAM" id="SSF54427">
    <property type="entry name" value="NTF2-like"/>
    <property type="match status" value="1"/>
</dbReference>
<feature type="domain" description="SnoaL-like" evidence="2">
    <location>
        <begin position="259"/>
        <end position="387"/>
    </location>
</feature>
<dbReference type="InterPro" id="IPR029058">
    <property type="entry name" value="AB_hydrolase_fold"/>
</dbReference>
<dbReference type="Proteomes" id="UP001307608">
    <property type="component" value="Chromosome"/>
</dbReference>
<evidence type="ECO:0000313" key="4">
    <source>
        <dbReference type="Proteomes" id="UP001307608"/>
    </source>
</evidence>
<sequence length="398" mass="43777">MKTSTSTNHATPTLVCLAGLLCDQRMWQNVAEQMSTQAHVSIMSFAGFDDLTAMAEHVLASVEGNFALAGHSMGGRVALEIYRLAPLRVTHLALLNTGVHPKSDKEIPGRMRLIEAAKTEGMSALANQWLIPMMSSNGLRNVALMEDLTRMVESYAVEDFEKQIHALIHRPNAQVLLSQIRVPTLLLSGSEDTWSPVSQHQAIQQRIAGSELVVVEGAGHMAPAEAPDQVAKALMHWLGKQEHSAVKSQTTDQAMQTMLIEWQCQKLVTRSINLLDNADWQALANCYTEDGVLYRPSAPTVKVEGRAAILDSFVSRPAKETCHALTNVETTVIDEANAVVTSRVVLFSANQKVQSIENMLQANADVYVGRFVDKLKNIDGEWRIAQRQGSIELNYKNA</sequence>
<feature type="domain" description="AB hydrolase-1" evidence="1">
    <location>
        <begin position="15"/>
        <end position="233"/>
    </location>
</feature>
<protein>
    <recommendedName>
        <fullName evidence="5">Alpha/beta fold hydrolase</fullName>
    </recommendedName>
</protein>
<keyword evidence="4" id="KW-1185">Reference proteome</keyword>
<dbReference type="InterPro" id="IPR000073">
    <property type="entry name" value="AB_hydrolase_1"/>
</dbReference>
<evidence type="ECO:0000259" key="2">
    <source>
        <dbReference type="Pfam" id="PF13577"/>
    </source>
</evidence>
<dbReference type="InterPro" id="IPR037401">
    <property type="entry name" value="SnoaL-like"/>
</dbReference>
<name>A0ABM8FB64_9GAMM</name>
<organism evidence="3 4">
    <name type="scientific">Marinomonas pontica</name>
    <dbReference type="NCBI Taxonomy" id="264739"/>
    <lineage>
        <taxon>Bacteria</taxon>
        <taxon>Pseudomonadati</taxon>
        <taxon>Pseudomonadota</taxon>
        <taxon>Gammaproteobacteria</taxon>
        <taxon>Oceanospirillales</taxon>
        <taxon>Oceanospirillaceae</taxon>
        <taxon>Marinomonas</taxon>
    </lineage>
</organism>
<reference evidence="3 4" key="1">
    <citation type="submission" date="2023-01" db="EMBL/GenBank/DDBJ databases">
        <title>Complete genome sequence of Marinomonas pontica strain 200518_36.</title>
        <authorList>
            <person name="Ueki S."/>
            <person name="Gajardo G."/>
            <person name="Maruyama F."/>
        </authorList>
    </citation>
    <scope>NUCLEOTIDE SEQUENCE [LARGE SCALE GENOMIC DNA]</scope>
    <source>
        <strain evidence="3 4">200518_36</strain>
    </source>
</reference>
<accession>A0ABM8FB64</accession>
<dbReference type="PANTHER" id="PTHR43798">
    <property type="entry name" value="MONOACYLGLYCEROL LIPASE"/>
    <property type="match status" value="1"/>
</dbReference>
<evidence type="ECO:0000259" key="1">
    <source>
        <dbReference type="Pfam" id="PF12697"/>
    </source>
</evidence>
<dbReference type="InterPro" id="IPR032710">
    <property type="entry name" value="NTF2-like_dom_sf"/>
</dbReference>
<dbReference type="RefSeq" id="WP_338264868.1">
    <property type="nucleotide sequence ID" value="NZ_AP027271.1"/>
</dbReference>
<dbReference type="Pfam" id="PF12697">
    <property type="entry name" value="Abhydrolase_6"/>
    <property type="match status" value="1"/>
</dbReference>
<gene>
    <name evidence="3" type="ORF">MACH16_03390</name>
</gene>
<dbReference type="Gene3D" id="3.10.450.50">
    <property type="match status" value="1"/>
</dbReference>
<evidence type="ECO:0000313" key="3">
    <source>
        <dbReference type="EMBL" id="BDX01591.1"/>
    </source>
</evidence>
<dbReference type="CDD" id="cd00531">
    <property type="entry name" value="NTF2_like"/>
    <property type="match status" value="1"/>
</dbReference>
<dbReference type="SUPFAM" id="SSF53474">
    <property type="entry name" value="alpha/beta-Hydrolases"/>
    <property type="match status" value="1"/>
</dbReference>
<proteinExistence type="predicted"/>
<evidence type="ECO:0008006" key="5">
    <source>
        <dbReference type="Google" id="ProtNLM"/>
    </source>
</evidence>
<dbReference type="EMBL" id="AP027271">
    <property type="protein sequence ID" value="BDX01591.1"/>
    <property type="molecule type" value="Genomic_DNA"/>
</dbReference>
<dbReference type="Gene3D" id="3.40.50.1820">
    <property type="entry name" value="alpha/beta hydrolase"/>
    <property type="match status" value="1"/>
</dbReference>
<dbReference type="PANTHER" id="PTHR43798:SF29">
    <property type="entry name" value="AB HYDROLASE-1 DOMAIN-CONTAINING PROTEIN"/>
    <property type="match status" value="1"/>
</dbReference>
<dbReference type="InterPro" id="IPR050266">
    <property type="entry name" value="AB_hydrolase_sf"/>
</dbReference>
<dbReference type="Pfam" id="PF13577">
    <property type="entry name" value="SnoaL_4"/>
    <property type="match status" value="1"/>
</dbReference>